<keyword evidence="2" id="KW-1185">Reference proteome</keyword>
<dbReference type="OrthoDB" id="287998at2"/>
<name>A0A5B9QG30_9BACT</name>
<dbReference type="Proteomes" id="UP000323917">
    <property type="component" value="Chromosome"/>
</dbReference>
<evidence type="ECO:0000313" key="2">
    <source>
        <dbReference type="Proteomes" id="UP000323917"/>
    </source>
</evidence>
<dbReference type="KEGG" id="bgok:Pr1d_53260"/>
<gene>
    <name evidence="1" type="ORF">Pr1d_53260</name>
</gene>
<accession>A0A5B9QG30</accession>
<dbReference type="AlphaFoldDB" id="A0A5B9QG30"/>
<protein>
    <submittedName>
        <fullName evidence="1">Uncharacterized protein</fullName>
    </submittedName>
</protein>
<dbReference type="EMBL" id="CP042913">
    <property type="protein sequence ID" value="QEG37978.1"/>
    <property type="molecule type" value="Genomic_DNA"/>
</dbReference>
<proteinExistence type="predicted"/>
<sequence>MRAFPEYLPSPRKIASECEQIRQRWTPAERRRRTVGFDLLAEQERWFPPTIETASCLSGVGRVVAEV</sequence>
<dbReference type="RefSeq" id="WP_148076141.1">
    <property type="nucleotide sequence ID" value="NZ_CP042913.1"/>
</dbReference>
<organism evidence="1 2">
    <name type="scientific">Bythopirellula goksoeyrii</name>
    <dbReference type="NCBI Taxonomy" id="1400387"/>
    <lineage>
        <taxon>Bacteria</taxon>
        <taxon>Pseudomonadati</taxon>
        <taxon>Planctomycetota</taxon>
        <taxon>Planctomycetia</taxon>
        <taxon>Pirellulales</taxon>
        <taxon>Lacipirellulaceae</taxon>
        <taxon>Bythopirellula</taxon>
    </lineage>
</organism>
<evidence type="ECO:0000313" key="1">
    <source>
        <dbReference type="EMBL" id="QEG37978.1"/>
    </source>
</evidence>
<reference evidence="1 2" key="1">
    <citation type="submission" date="2019-08" db="EMBL/GenBank/DDBJ databases">
        <title>Deep-cultivation of Planctomycetes and their phenomic and genomic characterization uncovers novel biology.</title>
        <authorList>
            <person name="Wiegand S."/>
            <person name="Jogler M."/>
            <person name="Boedeker C."/>
            <person name="Pinto D."/>
            <person name="Vollmers J."/>
            <person name="Rivas-Marin E."/>
            <person name="Kohn T."/>
            <person name="Peeters S.H."/>
            <person name="Heuer A."/>
            <person name="Rast P."/>
            <person name="Oberbeckmann S."/>
            <person name="Bunk B."/>
            <person name="Jeske O."/>
            <person name="Meyerdierks A."/>
            <person name="Storesund J.E."/>
            <person name="Kallscheuer N."/>
            <person name="Luecker S."/>
            <person name="Lage O.M."/>
            <person name="Pohl T."/>
            <person name="Merkel B.J."/>
            <person name="Hornburger P."/>
            <person name="Mueller R.-W."/>
            <person name="Bruemmer F."/>
            <person name="Labrenz M."/>
            <person name="Spormann A.M."/>
            <person name="Op den Camp H."/>
            <person name="Overmann J."/>
            <person name="Amann R."/>
            <person name="Jetten M.S.M."/>
            <person name="Mascher T."/>
            <person name="Medema M.H."/>
            <person name="Devos D.P."/>
            <person name="Kaster A.-K."/>
            <person name="Ovreas L."/>
            <person name="Rohde M."/>
            <person name="Galperin M.Y."/>
            <person name="Jogler C."/>
        </authorList>
    </citation>
    <scope>NUCLEOTIDE SEQUENCE [LARGE SCALE GENOMIC DNA]</scope>
    <source>
        <strain evidence="1 2">Pr1d</strain>
    </source>
</reference>